<reference evidence="3 4" key="1">
    <citation type="submission" date="2024-02" db="EMBL/GenBank/DDBJ databases">
        <authorList>
            <person name="Chen Y."/>
            <person name="Shah S."/>
            <person name="Dougan E. K."/>
            <person name="Thang M."/>
            <person name="Chan C."/>
        </authorList>
    </citation>
    <scope>NUCLEOTIDE SEQUENCE [LARGE SCALE GENOMIC DNA]</scope>
</reference>
<name>A0ABP0LF21_9DINO</name>
<feature type="coiled-coil region" evidence="1">
    <location>
        <begin position="114"/>
        <end position="159"/>
    </location>
</feature>
<evidence type="ECO:0000313" key="4">
    <source>
        <dbReference type="Proteomes" id="UP001642484"/>
    </source>
</evidence>
<keyword evidence="1" id="KW-0175">Coiled coil</keyword>
<protein>
    <submittedName>
        <fullName evidence="3">Uncharacterized protein</fullName>
    </submittedName>
</protein>
<feature type="region of interest" description="Disordered" evidence="2">
    <location>
        <begin position="758"/>
        <end position="809"/>
    </location>
</feature>
<feature type="compositionally biased region" description="Low complexity" evidence="2">
    <location>
        <begin position="66"/>
        <end position="77"/>
    </location>
</feature>
<comment type="caution">
    <text evidence="3">The sequence shown here is derived from an EMBL/GenBank/DDBJ whole genome shotgun (WGS) entry which is preliminary data.</text>
</comment>
<sequence length="1079" mass="121971">MLHLDRLEAWHLLQQQLEESAETILPEEVQSPQSPSSPSHALNVESSPGEESVRSPRDEASPVTESSGRWSASPSSALRRELAEAVARRAESKAAWSRSVRHASTAEAREERWVKKITSELEETGARAQQMKKKFAQERDRLRQRVRNLRMQHRQAERKATLAASSAFGALEAPRERVPERFRLASTEEVHSVAELRPSGATASVPPRGGVRAVPAEPRRREEHLEQTIARLADTHQQLKQQTAELQSSAQLSQREIGHMESVSVLRTQLQTTNHSRRQERQRLRQVELQLHQEQHRCSAARGSVREMTAELRHVEQRQAEPLLEAPVLCEWLEAEIGLRQVDLVKTRLSTLQRSQHSREEVLDTAITEIHADLDHRAEVILHLAQRAREAPPSSAAERLEVDAVQAELLHQREIFDLRCRQAEALKGRKDETTTATGLKVWLAWAQPYYTQEWEALNLKQKEEIRQREDLEELEARRRHLEEVNCSTSQEAQEAANAVSQLSRQRELILKQVDDLSREERAQHSRLEHASSALQRDRRRAVEQTLRQLRGRGTAWTKEERASATEEAQELVEAARERQIAELQALDAETAEAAMAMAWAKSELQELAERQKVEPKEVPVPRARSNSPKVAKTKPVRQTAECSEEPQAAAVRGDKQGRAARSEADAATDAAAAAAAAEAALRRHGEAVRGVEAQSAEEEALLRMELQEAQESLRRCQLEHQSHTRAALQRFREDEREAEELHERLEAEESAYVSARLSVPVPSEGSKENPSLPASPRRSNPSERRVPSASRGSTRERFPSLRGSAGRSGPILEQKEVQSFYSQVNALQGGLPVRALRPRKQTFEEKMLVLSSDLQRLELWPKSASRRVADAFLRLESLSHVHLPGVEAKPKAEKSRLAVDLIPLHSSPWHLLAADAATFELLLAGVRALLRFRTKLPELALLHRQDLLELSEASDQSEDERAFGWDVAGWDVWEEFTSVRAMVKNPVALLTKVFRVPIWSQQMSSGWHLRVEFLQQYDIVPRLIFKVLSLGVIGLQIRQFDQGMAMRAMHSVAMFSIGRSSGFCPRAQHFKNSFEATIS</sequence>
<organism evidence="3 4">
    <name type="scientific">Durusdinium trenchii</name>
    <dbReference type="NCBI Taxonomy" id="1381693"/>
    <lineage>
        <taxon>Eukaryota</taxon>
        <taxon>Sar</taxon>
        <taxon>Alveolata</taxon>
        <taxon>Dinophyceae</taxon>
        <taxon>Suessiales</taxon>
        <taxon>Symbiodiniaceae</taxon>
        <taxon>Durusdinium</taxon>
    </lineage>
</organism>
<feature type="region of interest" description="Disordered" evidence="2">
    <location>
        <begin position="21"/>
        <end position="84"/>
    </location>
</feature>
<feature type="compositionally biased region" description="Basic and acidic residues" evidence="2">
    <location>
        <begin position="652"/>
        <end position="664"/>
    </location>
</feature>
<keyword evidence="4" id="KW-1185">Reference proteome</keyword>
<feature type="compositionally biased region" description="Basic and acidic residues" evidence="2">
    <location>
        <begin position="520"/>
        <end position="529"/>
    </location>
</feature>
<dbReference type="EMBL" id="CAXAMN010012125">
    <property type="protein sequence ID" value="CAK9037337.1"/>
    <property type="molecule type" value="Genomic_DNA"/>
</dbReference>
<accession>A0ABP0LF21</accession>
<feature type="region of interest" description="Disordered" evidence="2">
    <location>
        <begin position="198"/>
        <end position="220"/>
    </location>
</feature>
<feature type="coiled-coil region" evidence="1">
    <location>
        <begin position="222"/>
        <end position="297"/>
    </location>
</feature>
<evidence type="ECO:0000256" key="2">
    <source>
        <dbReference type="SAM" id="MobiDB-lite"/>
    </source>
</evidence>
<feature type="coiled-coil region" evidence="1">
    <location>
        <begin position="457"/>
        <end position="519"/>
    </location>
</feature>
<feature type="region of interest" description="Disordered" evidence="2">
    <location>
        <begin position="90"/>
        <end position="109"/>
    </location>
</feature>
<feature type="region of interest" description="Disordered" evidence="2">
    <location>
        <begin position="611"/>
        <end position="665"/>
    </location>
</feature>
<evidence type="ECO:0000256" key="1">
    <source>
        <dbReference type="SAM" id="Coils"/>
    </source>
</evidence>
<feature type="compositionally biased region" description="Low complexity" evidence="2">
    <location>
        <begin position="30"/>
        <end position="39"/>
    </location>
</feature>
<feature type="compositionally biased region" description="Basic and acidic residues" evidence="2">
    <location>
        <begin position="51"/>
        <end position="60"/>
    </location>
</feature>
<feature type="coiled-coil region" evidence="1">
    <location>
        <begin position="699"/>
        <end position="751"/>
    </location>
</feature>
<feature type="region of interest" description="Disordered" evidence="2">
    <location>
        <begin position="520"/>
        <end position="539"/>
    </location>
</feature>
<dbReference type="Proteomes" id="UP001642484">
    <property type="component" value="Unassembled WGS sequence"/>
</dbReference>
<evidence type="ECO:0000313" key="3">
    <source>
        <dbReference type="EMBL" id="CAK9037337.1"/>
    </source>
</evidence>
<gene>
    <name evidence="3" type="ORF">CCMP2556_LOCUS20645</name>
</gene>
<proteinExistence type="predicted"/>